<dbReference type="EMBL" id="CP036339">
    <property type="protein sequence ID" value="QDT74219.1"/>
    <property type="molecule type" value="Genomic_DNA"/>
</dbReference>
<sequence length="229" mass="25007">MSTSLSSAALQSIRFSRELNDDVTRLRDMAAGILRRPGVRAVVIDRRELQATILPQRGRRKSDVAVLGIPVETAANDLSDVIEWHDSLGETLYCVRAERPARGWRRIALLALTVVALILALLGVVLPGLPTTPFVLAASYGLMRTSRRWHRRLLDSRLFGGVLRDWHLHRGISAPIRVKALVLLTVVVGATLLWPGGSLAVKSIVAIGGLLGGGYVWQLPTATRTYAGR</sequence>
<dbReference type="OrthoDB" id="275781at2"/>
<dbReference type="PANTHER" id="PTHR35813">
    <property type="entry name" value="INNER MEMBRANE PROTEIN YBAN"/>
    <property type="match status" value="1"/>
</dbReference>
<feature type="transmembrane region" description="Helical" evidence="1">
    <location>
        <begin position="199"/>
        <end position="217"/>
    </location>
</feature>
<keyword evidence="3" id="KW-1185">Reference proteome</keyword>
<evidence type="ECO:0000313" key="2">
    <source>
        <dbReference type="EMBL" id="QDT74219.1"/>
    </source>
</evidence>
<feature type="transmembrane region" description="Helical" evidence="1">
    <location>
        <begin position="107"/>
        <end position="126"/>
    </location>
</feature>
<protein>
    <submittedName>
        <fullName evidence="2">Inner membrane protein YbaN</fullName>
    </submittedName>
</protein>
<name>A0A517U0R6_9BACT</name>
<dbReference type="Pfam" id="PF04304">
    <property type="entry name" value="DUF454"/>
    <property type="match status" value="1"/>
</dbReference>
<keyword evidence="1" id="KW-0472">Membrane</keyword>
<dbReference type="GO" id="GO:0005886">
    <property type="term" value="C:plasma membrane"/>
    <property type="evidence" value="ECO:0007669"/>
    <property type="project" value="TreeGrafter"/>
</dbReference>
<dbReference type="AlphaFoldDB" id="A0A517U0R6"/>
<accession>A0A517U0R6</accession>
<evidence type="ECO:0000313" key="3">
    <source>
        <dbReference type="Proteomes" id="UP000317909"/>
    </source>
</evidence>
<organism evidence="2 3">
    <name type="scientific">Lacipirellula limnantheis</name>
    <dbReference type="NCBI Taxonomy" id="2528024"/>
    <lineage>
        <taxon>Bacteria</taxon>
        <taxon>Pseudomonadati</taxon>
        <taxon>Planctomycetota</taxon>
        <taxon>Planctomycetia</taxon>
        <taxon>Pirellulales</taxon>
        <taxon>Lacipirellulaceae</taxon>
        <taxon>Lacipirellula</taxon>
    </lineage>
</organism>
<dbReference type="InterPro" id="IPR007401">
    <property type="entry name" value="DUF454"/>
</dbReference>
<dbReference type="PANTHER" id="PTHR35813:SF1">
    <property type="entry name" value="INNER MEMBRANE PROTEIN YBAN"/>
    <property type="match status" value="1"/>
</dbReference>
<dbReference type="Proteomes" id="UP000317909">
    <property type="component" value="Chromosome"/>
</dbReference>
<dbReference type="KEGG" id="llh:I41_34140"/>
<evidence type="ECO:0000256" key="1">
    <source>
        <dbReference type="SAM" id="Phobius"/>
    </source>
</evidence>
<reference evidence="2 3" key="1">
    <citation type="submission" date="2019-02" db="EMBL/GenBank/DDBJ databases">
        <title>Deep-cultivation of Planctomycetes and their phenomic and genomic characterization uncovers novel biology.</title>
        <authorList>
            <person name="Wiegand S."/>
            <person name="Jogler M."/>
            <person name="Boedeker C."/>
            <person name="Pinto D."/>
            <person name="Vollmers J."/>
            <person name="Rivas-Marin E."/>
            <person name="Kohn T."/>
            <person name="Peeters S.H."/>
            <person name="Heuer A."/>
            <person name="Rast P."/>
            <person name="Oberbeckmann S."/>
            <person name="Bunk B."/>
            <person name="Jeske O."/>
            <person name="Meyerdierks A."/>
            <person name="Storesund J.E."/>
            <person name="Kallscheuer N."/>
            <person name="Luecker S."/>
            <person name="Lage O.M."/>
            <person name="Pohl T."/>
            <person name="Merkel B.J."/>
            <person name="Hornburger P."/>
            <person name="Mueller R.-W."/>
            <person name="Bruemmer F."/>
            <person name="Labrenz M."/>
            <person name="Spormann A.M."/>
            <person name="Op den Camp H."/>
            <person name="Overmann J."/>
            <person name="Amann R."/>
            <person name="Jetten M.S.M."/>
            <person name="Mascher T."/>
            <person name="Medema M.H."/>
            <person name="Devos D.P."/>
            <person name="Kaster A.-K."/>
            <person name="Ovreas L."/>
            <person name="Rohde M."/>
            <person name="Galperin M.Y."/>
            <person name="Jogler C."/>
        </authorList>
    </citation>
    <scope>NUCLEOTIDE SEQUENCE [LARGE SCALE GENOMIC DNA]</scope>
    <source>
        <strain evidence="2 3">I41</strain>
    </source>
</reference>
<proteinExistence type="predicted"/>
<keyword evidence="1" id="KW-0812">Transmembrane</keyword>
<gene>
    <name evidence="2" type="primary">ybaN</name>
    <name evidence="2" type="ORF">I41_34140</name>
</gene>
<dbReference type="RefSeq" id="WP_145433992.1">
    <property type="nucleotide sequence ID" value="NZ_CP036339.1"/>
</dbReference>
<keyword evidence="1" id="KW-1133">Transmembrane helix</keyword>